<gene>
    <name evidence="2" type="ORF">F2Q68_00003387</name>
</gene>
<organism evidence="2 3">
    <name type="scientific">Brassica cretica</name>
    <name type="common">Mustard</name>
    <dbReference type="NCBI Taxonomy" id="69181"/>
    <lineage>
        <taxon>Eukaryota</taxon>
        <taxon>Viridiplantae</taxon>
        <taxon>Streptophyta</taxon>
        <taxon>Embryophyta</taxon>
        <taxon>Tracheophyta</taxon>
        <taxon>Spermatophyta</taxon>
        <taxon>Magnoliopsida</taxon>
        <taxon>eudicotyledons</taxon>
        <taxon>Gunneridae</taxon>
        <taxon>Pentapetalae</taxon>
        <taxon>rosids</taxon>
        <taxon>malvids</taxon>
        <taxon>Brassicales</taxon>
        <taxon>Brassicaceae</taxon>
        <taxon>Brassiceae</taxon>
        <taxon>Brassica</taxon>
    </lineage>
</organism>
<accession>A0A8S9JA34</accession>
<feature type="region of interest" description="Disordered" evidence="1">
    <location>
        <begin position="1"/>
        <end position="22"/>
    </location>
</feature>
<proteinExistence type="predicted"/>
<reference evidence="2" key="1">
    <citation type="submission" date="2019-12" db="EMBL/GenBank/DDBJ databases">
        <title>Genome sequencing and annotation of Brassica cretica.</title>
        <authorList>
            <person name="Studholme D.J."/>
            <person name="Sarris P.F."/>
        </authorList>
    </citation>
    <scope>NUCLEOTIDE SEQUENCE</scope>
    <source>
        <strain evidence="2">PFS-001/15</strain>
        <tissue evidence="2">Leaf</tissue>
    </source>
</reference>
<dbReference type="EMBL" id="QGKW02001660">
    <property type="protein sequence ID" value="KAF2578352.1"/>
    <property type="molecule type" value="Genomic_DNA"/>
</dbReference>
<comment type="caution">
    <text evidence="2">The sequence shown here is derived from an EMBL/GenBank/DDBJ whole genome shotgun (WGS) entry which is preliminary data.</text>
</comment>
<dbReference type="AlphaFoldDB" id="A0A8S9JA34"/>
<evidence type="ECO:0000256" key="1">
    <source>
        <dbReference type="SAM" id="MobiDB-lite"/>
    </source>
</evidence>
<evidence type="ECO:0000313" key="2">
    <source>
        <dbReference type="EMBL" id="KAF2578352.1"/>
    </source>
</evidence>
<sequence>MLSEFVGSMRRSGAPRQSLESTPLRPVRARDWAGVAPVLRSGGLASSLGFVLEHSGGVVVAHLLGVELRAPSVFTGRVWIRSRLRCASVAVKASVWSTLFLRVRVWQPVCSRAGPSMTLPWSARLLLHLCPPFSVGAALDVFCGYSWCSSLPSLLAALQCSPVVYC</sequence>
<name>A0A8S9JA34_BRACR</name>
<protein>
    <submittedName>
        <fullName evidence="2">Uncharacterized protein</fullName>
    </submittedName>
</protein>
<evidence type="ECO:0000313" key="3">
    <source>
        <dbReference type="Proteomes" id="UP000712281"/>
    </source>
</evidence>
<dbReference type="Proteomes" id="UP000712281">
    <property type="component" value="Unassembled WGS sequence"/>
</dbReference>